<evidence type="ECO:0000313" key="1">
    <source>
        <dbReference type="EMBL" id="CZV91184.1"/>
    </source>
</evidence>
<dbReference type="AlphaFoldDB" id="A0A144Q1E5"/>
<sequence>MPWLNQYGFNYKNMVFQNSCFPNCLQMVLANFGTYSRNDILENQWDALQVAHHLPGLAVQAPNEDDVNRNLARTDLKGAGCRSITPSMLGDYVNRQALEQEVRHYLADYSAMIIGVGHATVIYRTSAGFVHVIPSPDINQVHVEHYANLDIDVVEHQGQHAVRVINRANGQPIIAGTFVMLLRP</sequence>
<reference evidence="1 2" key="1">
    <citation type="submission" date="2016-03" db="EMBL/GenBank/DDBJ databases">
        <authorList>
            <consortium name="Pathogen Informatics"/>
        </authorList>
    </citation>
    <scope>NUCLEOTIDE SEQUENCE [LARGE SCALE GENOMIC DNA]</scope>
    <source>
        <strain evidence="2">e1252</strain>
    </source>
</reference>
<dbReference type="Proteomes" id="UP000076008">
    <property type="component" value="Unassembled WGS sequence"/>
</dbReference>
<evidence type="ECO:0000313" key="2">
    <source>
        <dbReference type="Proteomes" id="UP000076008"/>
    </source>
</evidence>
<gene>
    <name evidence="1" type="ORF">SAMEA2273318_03509</name>
</gene>
<name>A0A144Q1E5_ENTCL</name>
<accession>A0A144Q1E5</accession>
<dbReference type="EMBL" id="FJXR01000022">
    <property type="protein sequence ID" value="CZV91184.1"/>
    <property type="molecule type" value="Genomic_DNA"/>
</dbReference>
<protein>
    <submittedName>
        <fullName evidence="1">Uncharacterized protein</fullName>
    </submittedName>
</protein>
<dbReference type="RefSeq" id="WP_063144988.1">
    <property type="nucleotide sequence ID" value="NZ_FJXR01000022.1"/>
</dbReference>
<organism evidence="1 2">
    <name type="scientific">Enterobacter cloacae</name>
    <dbReference type="NCBI Taxonomy" id="550"/>
    <lineage>
        <taxon>Bacteria</taxon>
        <taxon>Pseudomonadati</taxon>
        <taxon>Pseudomonadota</taxon>
        <taxon>Gammaproteobacteria</taxon>
        <taxon>Enterobacterales</taxon>
        <taxon>Enterobacteriaceae</taxon>
        <taxon>Enterobacter</taxon>
        <taxon>Enterobacter cloacae complex</taxon>
    </lineage>
</organism>
<proteinExistence type="predicted"/>